<evidence type="ECO:0000313" key="2">
    <source>
        <dbReference type="Proteomes" id="UP000037109"/>
    </source>
</evidence>
<dbReference type="AlphaFoldDB" id="A0A0M0GA61"/>
<dbReference type="PATRIC" id="fig|1459.3.peg.1581"/>
<dbReference type="GO" id="GO:0016787">
    <property type="term" value="F:hydrolase activity"/>
    <property type="evidence" value="ECO:0007669"/>
    <property type="project" value="UniProtKB-KW"/>
</dbReference>
<sequence>MEGNKKTYYITLGSGEISQSATGSTWNYKIEANDDEIIALREYFDQNYSTEWQNFFRAHVPYVQYHYDRENDAYDETMKKIYGMIYDLGDDEARKHIESMGILTKDEHK</sequence>
<gene>
    <name evidence="1" type="ORF">AF332_07505</name>
</gene>
<dbReference type="Proteomes" id="UP000037109">
    <property type="component" value="Unassembled WGS sequence"/>
</dbReference>
<evidence type="ECO:0000313" key="1">
    <source>
        <dbReference type="EMBL" id="KON86653.1"/>
    </source>
</evidence>
<dbReference type="RefSeq" id="WP_053434022.1">
    <property type="nucleotide sequence ID" value="NZ_LGUF01000007.1"/>
</dbReference>
<protein>
    <submittedName>
        <fullName evidence="1">Hydrolase</fullName>
    </submittedName>
</protein>
<organism evidence="1 2">
    <name type="scientific">Sporosarcina globispora</name>
    <name type="common">Bacillus globisporus</name>
    <dbReference type="NCBI Taxonomy" id="1459"/>
    <lineage>
        <taxon>Bacteria</taxon>
        <taxon>Bacillati</taxon>
        <taxon>Bacillota</taxon>
        <taxon>Bacilli</taxon>
        <taxon>Bacillales</taxon>
        <taxon>Caryophanaceae</taxon>
        <taxon>Sporosarcina</taxon>
    </lineage>
</organism>
<dbReference type="EMBL" id="LGUF01000007">
    <property type="protein sequence ID" value="KON86653.1"/>
    <property type="molecule type" value="Genomic_DNA"/>
</dbReference>
<dbReference type="OrthoDB" id="2706506at2"/>
<comment type="caution">
    <text evidence="1">The sequence shown here is derived from an EMBL/GenBank/DDBJ whole genome shotgun (WGS) entry which is preliminary data.</text>
</comment>
<proteinExistence type="predicted"/>
<reference evidence="2" key="1">
    <citation type="submission" date="2015-07" db="EMBL/GenBank/DDBJ databases">
        <title>Fjat-10036 dsm4.</title>
        <authorList>
            <person name="Liu B."/>
            <person name="Wang J."/>
            <person name="Zhu Y."/>
            <person name="Liu G."/>
            <person name="Chen Q."/>
            <person name="Chen Z."/>
            <person name="Lan J."/>
            <person name="Che J."/>
            <person name="Ge C."/>
            <person name="Shi H."/>
            <person name="Pan Z."/>
            <person name="Liu X."/>
        </authorList>
    </citation>
    <scope>NUCLEOTIDE SEQUENCE [LARGE SCALE GENOMIC DNA]</scope>
    <source>
        <strain evidence="2">DSM 4</strain>
    </source>
</reference>
<keyword evidence="2" id="KW-1185">Reference proteome</keyword>
<dbReference type="STRING" id="1459.AF332_07505"/>
<keyword evidence="1" id="KW-0378">Hydrolase</keyword>
<name>A0A0M0GA61_SPOGL</name>
<accession>A0A0M0GA61</accession>